<dbReference type="RefSeq" id="WP_211328697.1">
    <property type="nucleotide sequence ID" value="NZ_QTTT01000001.1"/>
</dbReference>
<protein>
    <recommendedName>
        <fullName evidence="3">FG-GAP repeat protein</fullName>
    </recommendedName>
</protein>
<proteinExistence type="predicted"/>
<keyword evidence="2" id="KW-1185">Reference proteome</keyword>
<gene>
    <name evidence="1" type="ORF">DFJ69_4507</name>
</gene>
<name>A0A3D9SSQ4_9ACTN</name>
<organism evidence="1 2">
    <name type="scientific">Thermomonospora umbrina</name>
    <dbReference type="NCBI Taxonomy" id="111806"/>
    <lineage>
        <taxon>Bacteria</taxon>
        <taxon>Bacillati</taxon>
        <taxon>Actinomycetota</taxon>
        <taxon>Actinomycetes</taxon>
        <taxon>Streptosporangiales</taxon>
        <taxon>Thermomonosporaceae</taxon>
        <taxon>Thermomonospora</taxon>
    </lineage>
</organism>
<evidence type="ECO:0000313" key="2">
    <source>
        <dbReference type="Proteomes" id="UP000256661"/>
    </source>
</evidence>
<sequence length="422" mass="44353">MAASLVTVTVGAMVTAVGVSPAEAAWARAWKASPHGWTATDSPRVSVDRQGDALLTWTACDSKASGCYHQVQARVKPATKGAGPIRTLSPLGASASWPEADSADNGDSAVVWEQDGHVAGRRVSASGQVIGPLRRLSTSAPAVGPVVAVAPGGMALAVWSEIRGGSWHAVARRLSRTGAAGPVLTLGSGSAEKPAVGVDRQGRFVVAWVRGREVVTRRILPGSVSPTRVLTAPIAAHGGFGMVRVGVDRDGDAVISYRSGGGARPAVWASRWGRTGAPARPLLISSGRDNVGFHHAVATDLEGDSMLVWTRWNGSRRLEMLGRRLTRTGARGPVTALGLHDRPDLVLDDDGDGMLVFHSPSAPYKENRVGTRLISRSGAFGRITTLTSDGRVPQVDTRPNSRFTVVWQRTSYPYSIHATTGP</sequence>
<reference evidence="1 2" key="1">
    <citation type="submission" date="2018-08" db="EMBL/GenBank/DDBJ databases">
        <title>Sequencing the genomes of 1000 actinobacteria strains.</title>
        <authorList>
            <person name="Klenk H.-P."/>
        </authorList>
    </citation>
    <scope>NUCLEOTIDE SEQUENCE [LARGE SCALE GENOMIC DNA]</scope>
    <source>
        <strain evidence="1 2">DSM 43927</strain>
    </source>
</reference>
<dbReference type="Proteomes" id="UP000256661">
    <property type="component" value="Unassembled WGS sequence"/>
</dbReference>
<comment type="caution">
    <text evidence="1">The sequence shown here is derived from an EMBL/GenBank/DDBJ whole genome shotgun (WGS) entry which is preliminary data.</text>
</comment>
<evidence type="ECO:0000313" key="1">
    <source>
        <dbReference type="EMBL" id="REE99006.1"/>
    </source>
</evidence>
<evidence type="ECO:0008006" key="3">
    <source>
        <dbReference type="Google" id="ProtNLM"/>
    </source>
</evidence>
<dbReference type="AlphaFoldDB" id="A0A3D9SSQ4"/>
<accession>A0A3D9SSQ4</accession>
<dbReference type="EMBL" id="QTTT01000001">
    <property type="protein sequence ID" value="REE99006.1"/>
    <property type="molecule type" value="Genomic_DNA"/>
</dbReference>